<accession>A0A9W6J6P3</accession>
<reference evidence="1" key="2">
    <citation type="submission" date="2023-01" db="EMBL/GenBank/DDBJ databases">
        <authorList>
            <person name="Sun Q."/>
            <person name="Evtushenko L."/>
        </authorList>
    </citation>
    <scope>NUCLEOTIDE SEQUENCE</scope>
    <source>
        <strain evidence="1">VKM B-2484</strain>
    </source>
</reference>
<dbReference type="Proteomes" id="UP001143370">
    <property type="component" value="Unassembled WGS sequence"/>
</dbReference>
<evidence type="ECO:0000313" key="1">
    <source>
        <dbReference type="EMBL" id="GLK70324.1"/>
    </source>
</evidence>
<name>A0A9W6J6P3_9HYPH</name>
<gene>
    <name evidence="1" type="ORF">GCM10017643_04390</name>
</gene>
<keyword evidence="2" id="KW-1185">Reference proteome</keyword>
<evidence type="ECO:0000313" key="2">
    <source>
        <dbReference type="Proteomes" id="UP001143370"/>
    </source>
</evidence>
<dbReference type="AlphaFoldDB" id="A0A9W6J6P3"/>
<proteinExistence type="predicted"/>
<dbReference type="EMBL" id="BSFJ01000003">
    <property type="protein sequence ID" value="GLK70324.1"/>
    <property type="molecule type" value="Genomic_DNA"/>
</dbReference>
<comment type="caution">
    <text evidence="1">The sequence shown here is derived from an EMBL/GenBank/DDBJ whole genome shotgun (WGS) entry which is preliminary data.</text>
</comment>
<reference evidence="1" key="1">
    <citation type="journal article" date="2014" name="Int. J. Syst. Evol. Microbiol.">
        <title>Complete genome sequence of Corynebacterium casei LMG S-19264T (=DSM 44701T), isolated from a smear-ripened cheese.</title>
        <authorList>
            <consortium name="US DOE Joint Genome Institute (JGI-PGF)"/>
            <person name="Walter F."/>
            <person name="Albersmeier A."/>
            <person name="Kalinowski J."/>
            <person name="Ruckert C."/>
        </authorList>
    </citation>
    <scope>NUCLEOTIDE SEQUENCE</scope>
    <source>
        <strain evidence="1">VKM B-2484</strain>
    </source>
</reference>
<organism evidence="1 2">
    <name type="scientific">Ancylobacter dichloromethanicus</name>
    <dbReference type="NCBI Taxonomy" id="518825"/>
    <lineage>
        <taxon>Bacteria</taxon>
        <taxon>Pseudomonadati</taxon>
        <taxon>Pseudomonadota</taxon>
        <taxon>Alphaproteobacteria</taxon>
        <taxon>Hyphomicrobiales</taxon>
        <taxon>Xanthobacteraceae</taxon>
        <taxon>Ancylobacter</taxon>
    </lineage>
</organism>
<sequence>MFPSERLALGRLFCAFRQPMLALFPNVAQRACRIPSQKVELTHLCAMQRHKRRRSGDGVAWVDALAALVSHHNPRPLTDVH</sequence>
<protein>
    <recommendedName>
        <fullName evidence="3">Transposase</fullName>
    </recommendedName>
</protein>
<evidence type="ECO:0008006" key="3">
    <source>
        <dbReference type="Google" id="ProtNLM"/>
    </source>
</evidence>